<dbReference type="FunFam" id="3.40.50.2000:FF:000431">
    <property type="entry name" value="UDP-glycosyltransferase 90A1"/>
    <property type="match status" value="1"/>
</dbReference>
<dbReference type="PANTHER" id="PTHR48045">
    <property type="entry name" value="UDP-GLYCOSYLTRANSFERASE 72B1"/>
    <property type="match status" value="1"/>
</dbReference>
<dbReference type="PROSITE" id="PS00375">
    <property type="entry name" value="UDPGT"/>
    <property type="match status" value="1"/>
</dbReference>
<dbReference type="Pfam" id="PF00201">
    <property type="entry name" value="UDPGT"/>
    <property type="match status" value="1"/>
</dbReference>
<dbReference type="InterPro" id="IPR002213">
    <property type="entry name" value="UDP_glucos_trans"/>
</dbReference>
<comment type="similarity">
    <text evidence="1 3">Belongs to the UDP-glycosyltransferase family.</text>
</comment>
<evidence type="ECO:0000313" key="4">
    <source>
        <dbReference type="EMBL" id="JAG89311.1"/>
    </source>
</evidence>
<reference evidence="4" key="1">
    <citation type="submission" date="2015-02" db="EMBL/GenBank/DDBJ databases">
        <title>A transcriptome of Wollemia nobilis - a relic of Gondwana.</title>
        <authorList>
            <person name="Chia J.Y."/>
            <person name="Leong Y.S."/>
            <person name="Abdul Karim S."/>
            <person name="Wan Azmi N."/>
            <person name="Hercus R."/>
            <person name="Croft L."/>
        </authorList>
    </citation>
    <scope>NUCLEOTIDE SEQUENCE</scope>
    <source>
        <strain evidence="4">MaeBrown</strain>
        <tissue evidence="4">Leaf</tissue>
    </source>
</reference>
<dbReference type="InterPro" id="IPR035595">
    <property type="entry name" value="UDP_glycos_trans_CS"/>
</dbReference>
<keyword evidence="3" id="KW-0328">Glycosyltransferase</keyword>
<dbReference type="EMBL" id="GCHU01002230">
    <property type="protein sequence ID" value="JAG89311.1"/>
    <property type="molecule type" value="Transcribed_RNA"/>
</dbReference>
<dbReference type="Gene3D" id="3.40.50.2000">
    <property type="entry name" value="Glycogen Phosphorylase B"/>
    <property type="match status" value="2"/>
</dbReference>
<dbReference type="GO" id="GO:0008194">
    <property type="term" value="F:UDP-glycosyltransferase activity"/>
    <property type="evidence" value="ECO:0007669"/>
    <property type="project" value="InterPro"/>
</dbReference>
<evidence type="ECO:0000256" key="1">
    <source>
        <dbReference type="ARBA" id="ARBA00009995"/>
    </source>
</evidence>
<protein>
    <submittedName>
        <fullName evidence="4">TSA: Wollemia nobilis Ref_Wollemi_Transcript_2249_489 transcribed RNA sequence</fullName>
    </submittedName>
</protein>
<organism evidence="4">
    <name type="scientific">Wollemia nobilis</name>
    <dbReference type="NCBI Taxonomy" id="56998"/>
    <lineage>
        <taxon>Eukaryota</taxon>
        <taxon>Viridiplantae</taxon>
        <taxon>Streptophyta</taxon>
        <taxon>Embryophyta</taxon>
        <taxon>Tracheophyta</taxon>
        <taxon>Spermatophyta</taxon>
        <taxon>Pinopsida</taxon>
        <taxon>Pinidae</taxon>
        <taxon>Conifers II</taxon>
        <taxon>Araucariales</taxon>
        <taxon>Araucariaceae</taxon>
        <taxon>Wollemia</taxon>
    </lineage>
</organism>
<accession>A0A0C9RQF8</accession>
<proteinExistence type="inferred from homology"/>
<name>A0A0C9RQF8_9CONI</name>
<keyword evidence="2 3" id="KW-0808">Transferase</keyword>
<evidence type="ECO:0000256" key="3">
    <source>
        <dbReference type="RuleBase" id="RU003718"/>
    </source>
</evidence>
<evidence type="ECO:0000256" key="2">
    <source>
        <dbReference type="ARBA" id="ARBA00022679"/>
    </source>
</evidence>
<dbReference type="AlphaFoldDB" id="A0A0C9RQF8"/>
<dbReference type="CDD" id="cd03784">
    <property type="entry name" value="GT1_Gtf-like"/>
    <property type="match status" value="1"/>
</dbReference>
<sequence length="153" mass="17195">MDGRKADFPTGFLERVRDKGCIVSWASQLEVLAHPSIACFVTHCGWNSSQESITMGVPMLCCPYFADQFLNRRYIVDVWKVGLPLNPNNEGIIEKAEFTKTVETLLVGEEGLEIRMEVRKLKRIARDGVKEGGTSYNNYNSFVNAMKNTTGLI</sequence>
<dbReference type="SUPFAM" id="SSF53756">
    <property type="entry name" value="UDP-Glycosyltransferase/glycogen phosphorylase"/>
    <property type="match status" value="1"/>
</dbReference>
<dbReference type="PANTHER" id="PTHR48045:SF21">
    <property type="entry name" value="UDP-GLYCOSYLTRANSFERASE 83A1"/>
    <property type="match status" value="1"/>
</dbReference>